<accession>A0ABN1A204</accession>
<keyword evidence="3" id="KW-0804">Transcription</keyword>
<dbReference type="SUPFAM" id="SSF46689">
    <property type="entry name" value="Homeodomain-like"/>
    <property type="match status" value="1"/>
</dbReference>
<dbReference type="Pfam" id="PF12625">
    <property type="entry name" value="Arabinose_bd"/>
    <property type="match status" value="1"/>
</dbReference>
<name>A0ABN1A204_9SPHN</name>
<evidence type="ECO:0000259" key="4">
    <source>
        <dbReference type="PROSITE" id="PS01124"/>
    </source>
</evidence>
<reference evidence="5 6" key="1">
    <citation type="journal article" date="2019" name="Int. J. Syst. Evol. Microbiol.">
        <title>The Global Catalogue of Microorganisms (GCM) 10K type strain sequencing project: providing services to taxonomists for standard genome sequencing and annotation.</title>
        <authorList>
            <consortium name="The Broad Institute Genomics Platform"/>
            <consortium name="The Broad Institute Genome Sequencing Center for Infectious Disease"/>
            <person name="Wu L."/>
            <person name="Ma J."/>
        </authorList>
    </citation>
    <scope>NUCLEOTIDE SEQUENCE [LARGE SCALE GENOMIC DNA]</scope>
    <source>
        <strain evidence="5 6">JCM 14162</strain>
    </source>
</reference>
<comment type="caution">
    <text evidence="5">The sequence shown here is derived from an EMBL/GenBank/DDBJ whole genome shotgun (WGS) entry which is preliminary data.</text>
</comment>
<sequence length="337" mass="38704">MDNRLDIFDRSVLSNQIAKLMLDILESQGIGQDELFDRLDFGDEKITDSEALLTFHEMFALIDVALRLSPTPWLGLKVGDAETVGTWGALGYAIMSSATEKEAAQIGPKYYQAAPSLMHSESSIDAGKQRIQMHPIYPNQRLLPFCVEENIVGIWRVSSEYLEEPMRPLEIHLSYPKPIYAKKYDEYFDCPVYYEQPDNILWTRAPTDRPLRTSDPASAKICLQLVEQMVQRYRGEDDFILLIRRELLRNPGEMPDMEEISAMLAMSSRTLHRKLSELDTSFRKIQDDVRKNLAIDYIQNTGMSIDQIAARLGYSETTNFRRAFKQWTGKAPSLYQV</sequence>
<proteinExistence type="predicted"/>
<keyword evidence="6" id="KW-1185">Reference proteome</keyword>
<protein>
    <submittedName>
        <fullName evidence="5">Ornithine utilization transcriptional regulator OruR</fullName>
    </submittedName>
</protein>
<evidence type="ECO:0000256" key="3">
    <source>
        <dbReference type="ARBA" id="ARBA00023163"/>
    </source>
</evidence>
<dbReference type="Gene3D" id="1.10.10.60">
    <property type="entry name" value="Homeodomain-like"/>
    <property type="match status" value="1"/>
</dbReference>
<dbReference type="Pfam" id="PF12833">
    <property type="entry name" value="HTH_18"/>
    <property type="match status" value="1"/>
</dbReference>
<keyword evidence="1" id="KW-0805">Transcription regulation</keyword>
<dbReference type="PANTHER" id="PTHR47894:SF1">
    <property type="entry name" value="HTH-TYPE TRANSCRIPTIONAL REGULATOR VQSM"/>
    <property type="match status" value="1"/>
</dbReference>
<dbReference type="InterPro" id="IPR009057">
    <property type="entry name" value="Homeodomain-like_sf"/>
</dbReference>
<dbReference type="PANTHER" id="PTHR47894">
    <property type="entry name" value="HTH-TYPE TRANSCRIPTIONAL REGULATOR GADX"/>
    <property type="match status" value="1"/>
</dbReference>
<dbReference type="EMBL" id="BAAAEM010000002">
    <property type="protein sequence ID" value="GAA0465597.1"/>
    <property type="molecule type" value="Genomic_DNA"/>
</dbReference>
<dbReference type="PROSITE" id="PS01124">
    <property type="entry name" value="HTH_ARAC_FAMILY_2"/>
    <property type="match status" value="1"/>
</dbReference>
<feature type="domain" description="HTH araC/xylS-type" evidence="4">
    <location>
        <begin position="237"/>
        <end position="337"/>
    </location>
</feature>
<dbReference type="Proteomes" id="UP001500713">
    <property type="component" value="Unassembled WGS sequence"/>
</dbReference>
<dbReference type="InterPro" id="IPR032687">
    <property type="entry name" value="AraC-type_N"/>
</dbReference>
<evidence type="ECO:0000313" key="5">
    <source>
        <dbReference type="EMBL" id="GAA0465597.1"/>
    </source>
</evidence>
<gene>
    <name evidence="5" type="primary">oruR_1</name>
    <name evidence="5" type="ORF">GCM10009096_02770</name>
</gene>
<evidence type="ECO:0000256" key="1">
    <source>
        <dbReference type="ARBA" id="ARBA00023015"/>
    </source>
</evidence>
<dbReference type="SMART" id="SM00342">
    <property type="entry name" value="HTH_ARAC"/>
    <property type="match status" value="1"/>
</dbReference>
<keyword evidence="2" id="KW-0238">DNA-binding</keyword>
<dbReference type="InterPro" id="IPR018060">
    <property type="entry name" value="HTH_AraC"/>
</dbReference>
<evidence type="ECO:0000256" key="2">
    <source>
        <dbReference type="ARBA" id="ARBA00023125"/>
    </source>
</evidence>
<evidence type="ECO:0000313" key="6">
    <source>
        <dbReference type="Proteomes" id="UP001500713"/>
    </source>
</evidence>
<organism evidence="5 6">
    <name type="scientific">Parasphingorhabdus litoris</name>
    <dbReference type="NCBI Taxonomy" id="394733"/>
    <lineage>
        <taxon>Bacteria</taxon>
        <taxon>Pseudomonadati</taxon>
        <taxon>Pseudomonadota</taxon>
        <taxon>Alphaproteobacteria</taxon>
        <taxon>Sphingomonadales</taxon>
        <taxon>Sphingomonadaceae</taxon>
        <taxon>Parasphingorhabdus</taxon>
    </lineage>
</organism>